<feature type="compositionally biased region" description="Basic and acidic residues" evidence="1">
    <location>
        <begin position="105"/>
        <end position="131"/>
    </location>
</feature>
<feature type="region of interest" description="Disordered" evidence="1">
    <location>
        <begin position="1"/>
        <end position="235"/>
    </location>
</feature>
<proteinExistence type="predicted"/>
<evidence type="ECO:0000313" key="2">
    <source>
        <dbReference type="Ensembl" id="ENSGACP00000011431.1"/>
    </source>
</evidence>
<name>G3P1F8_GASAC</name>
<reference evidence="2" key="1">
    <citation type="submission" date="2006-01" db="EMBL/GenBank/DDBJ databases">
        <authorList>
            <person name="Lindblad-Toh K."/>
            <person name="Mauceli E."/>
            <person name="Grabherr M."/>
            <person name="Chang J.L."/>
            <person name="Lander E.S."/>
        </authorList>
    </citation>
    <scope>NUCLEOTIDE SEQUENCE [LARGE SCALE GENOMIC DNA]</scope>
</reference>
<dbReference type="AlphaFoldDB" id="G3P1F8"/>
<dbReference type="OMA" id="KIWAVET"/>
<reference evidence="2" key="2">
    <citation type="submission" date="2024-04" db="UniProtKB">
        <authorList>
            <consortium name="Ensembl"/>
        </authorList>
    </citation>
    <scope>IDENTIFICATION</scope>
</reference>
<organism evidence="2">
    <name type="scientific">Gasterosteus aculeatus</name>
    <name type="common">Three-spined stickleback</name>
    <dbReference type="NCBI Taxonomy" id="69293"/>
    <lineage>
        <taxon>Eukaryota</taxon>
        <taxon>Metazoa</taxon>
        <taxon>Chordata</taxon>
        <taxon>Craniata</taxon>
        <taxon>Vertebrata</taxon>
        <taxon>Euteleostomi</taxon>
        <taxon>Actinopterygii</taxon>
        <taxon>Neopterygii</taxon>
        <taxon>Teleostei</taxon>
        <taxon>Neoteleostei</taxon>
        <taxon>Acanthomorphata</taxon>
        <taxon>Eupercaria</taxon>
        <taxon>Perciformes</taxon>
        <taxon>Cottioidei</taxon>
        <taxon>Gasterosteales</taxon>
        <taxon>Gasterosteidae</taxon>
        <taxon>Gasterosteus</taxon>
    </lineage>
</organism>
<feature type="compositionally biased region" description="Low complexity" evidence="1">
    <location>
        <begin position="63"/>
        <end position="77"/>
    </location>
</feature>
<dbReference type="Ensembl" id="ENSGACT00000011454.1">
    <property type="protein sequence ID" value="ENSGACP00000011431.1"/>
    <property type="gene ID" value="ENSGACG00000008661.1"/>
</dbReference>
<dbReference type="Bgee" id="ENSGACG00000008661">
    <property type="expression patterns" value="Expressed in pharyngeal gill and 7 other cell types or tissues"/>
</dbReference>
<dbReference type="InParanoid" id="G3P1F8"/>
<accession>G3P1F8</accession>
<protein>
    <submittedName>
        <fullName evidence="2">Uncharacterized protein</fullName>
    </submittedName>
</protein>
<sequence length="235" mass="25595">MTKRDEPEAVNSVGGVKGVKERMKIWAAETTPDDPKAEKPPPVAPRSRSKRLQPATAPTAVKTPEIPTVEPPVTGTPSSQAVPLPSKVSPAEPPTDIPMQTNKDAAADDKFPESWRVERMQNRSTEVDVQLRKRSSFKTPTVADEGDSAESAEHAPKRDNGKRRSVRFSVVERDDGGPPTFLGSASESSDEEGEASEAEAEEEIPVSVPVYRRVGGLQRKDDDDDDDDDKEEGRL</sequence>
<dbReference type="STRING" id="69293.ENSGACP00000011431"/>
<evidence type="ECO:0000256" key="1">
    <source>
        <dbReference type="SAM" id="MobiDB-lite"/>
    </source>
</evidence>
<feature type="compositionally biased region" description="Acidic residues" evidence="1">
    <location>
        <begin position="222"/>
        <end position="235"/>
    </location>
</feature>
<feature type="compositionally biased region" description="Acidic residues" evidence="1">
    <location>
        <begin position="188"/>
        <end position="204"/>
    </location>
</feature>